<evidence type="ECO:0000313" key="6">
    <source>
        <dbReference type="Proteomes" id="UP000014923"/>
    </source>
</evidence>
<evidence type="ECO:0000256" key="3">
    <source>
        <dbReference type="ARBA" id="ARBA00023002"/>
    </source>
</evidence>
<name>R7RRB2_9CLOT</name>
<dbReference type="RefSeq" id="WP_018662800.1">
    <property type="nucleotide sequence ID" value="NZ_HF952018.1"/>
</dbReference>
<dbReference type="AlphaFoldDB" id="R7RRB2"/>
<dbReference type="CDD" id="cd02150">
    <property type="entry name" value="nitroreductase"/>
    <property type="match status" value="1"/>
</dbReference>
<evidence type="ECO:0000313" key="5">
    <source>
        <dbReference type="EMBL" id="CDF58569.1"/>
    </source>
</evidence>
<proteinExistence type="predicted"/>
<dbReference type="GO" id="GO:0016491">
    <property type="term" value="F:oxidoreductase activity"/>
    <property type="evidence" value="ECO:0007669"/>
    <property type="project" value="UniProtKB-KW"/>
</dbReference>
<dbReference type="eggNOG" id="COG0778">
    <property type="taxonomic scope" value="Bacteria"/>
</dbReference>
<dbReference type="InterPro" id="IPR050627">
    <property type="entry name" value="Nitroreductase/BluB"/>
</dbReference>
<evidence type="ECO:0000259" key="4">
    <source>
        <dbReference type="Pfam" id="PF00881"/>
    </source>
</evidence>
<organism evidence="5 6">
    <name type="scientific">Thermobrachium celere DSM 8682</name>
    <dbReference type="NCBI Taxonomy" id="941824"/>
    <lineage>
        <taxon>Bacteria</taxon>
        <taxon>Bacillati</taxon>
        <taxon>Bacillota</taxon>
        <taxon>Clostridia</taxon>
        <taxon>Eubacteriales</taxon>
        <taxon>Clostridiaceae</taxon>
        <taxon>Thermobrachium</taxon>
    </lineage>
</organism>
<accession>R7RRB2</accession>
<dbReference type="EMBL" id="CAVN010000097">
    <property type="protein sequence ID" value="CDF58569.1"/>
    <property type="molecule type" value="Genomic_DNA"/>
</dbReference>
<reference evidence="5" key="1">
    <citation type="submission" date="2013-03" db="EMBL/GenBank/DDBJ databases">
        <title>Draft genome sequence of the hydrogen-ethanol-producing anaerobic alkalithermophilic Caloramator celere.</title>
        <authorList>
            <person name="Ciranna A."/>
            <person name="Larjo A."/>
            <person name="Kivisto A."/>
            <person name="Santala V."/>
            <person name="Roos C."/>
            <person name="Karp M."/>
        </authorList>
    </citation>
    <scope>NUCLEOTIDE SEQUENCE [LARGE SCALE GENOMIC DNA]</scope>
    <source>
        <strain evidence="5">DSM 8682</strain>
    </source>
</reference>
<dbReference type="Proteomes" id="UP000014923">
    <property type="component" value="Unassembled WGS sequence"/>
</dbReference>
<dbReference type="Pfam" id="PF00881">
    <property type="entry name" value="Nitroreductase"/>
    <property type="match status" value="2"/>
</dbReference>
<protein>
    <submittedName>
        <fullName evidence="5">Nitroreductase family protein</fullName>
    </submittedName>
</protein>
<dbReference type="PANTHER" id="PTHR23026:SF90">
    <property type="entry name" value="IODOTYROSINE DEIODINASE 1"/>
    <property type="match status" value="1"/>
</dbReference>
<dbReference type="SUPFAM" id="SSF55469">
    <property type="entry name" value="FMN-dependent nitroreductase-like"/>
    <property type="match status" value="1"/>
</dbReference>
<keyword evidence="2" id="KW-0288">FMN</keyword>
<dbReference type="HOGENOM" id="CLU_070764_7_3_9"/>
<dbReference type="OrthoDB" id="9812105at2"/>
<evidence type="ECO:0000256" key="1">
    <source>
        <dbReference type="ARBA" id="ARBA00022630"/>
    </source>
</evidence>
<comment type="caution">
    <text evidence="5">The sequence shown here is derived from an EMBL/GenBank/DDBJ whole genome shotgun (WGS) entry which is preliminary data.</text>
</comment>
<dbReference type="InterPro" id="IPR029479">
    <property type="entry name" value="Nitroreductase"/>
</dbReference>
<keyword evidence="6" id="KW-1185">Reference proteome</keyword>
<gene>
    <name evidence="5" type="ORF">TCEL_00615</name>
</gene>
<dbReference type="InterPro" id="IPR000415">
    <property type="entry name" value="Nitroreductase-like"/>
</dbReference>
<keyword evidence="1" id="KW-0285">Flavoprotein</keyword>
<evidence type="ECO:0000256" key="2">
    <source>
        <dbReference type="ARBA" id="ARBA00022643"/>
    </source>
</evidence>
<keyword evidence="3" id="KW-0560">Oxidoreductase</keyword>
<dbReference type="PANTHER" id="PTHR23026">
    <property type="entry name" value="NADPH NITROREDUCTASE"/>
    <property type="match status" value="1"/>
</dbReference>
<dbReference type="Gene3D" id="3.40.109.10">
    <property type="entry name" value="NADH Oxidase"/>
    <property type="match status" value="1"/>
</dbReference>
<sequence>MQEIFKRRSIRKYQSKPVEKEKIDELLRAAMAAPSAGNEQPWHYIVIDDRNILNNIANTHPHAAMLKEAPVGILVCGDLTKEKYEGFWVQDLSAATQNMLLQAVSLGLGTVWIGVYPNETRVNELIKMFNLPANIIPFSIVAVGYPDEYKDEVDRFDASRIHYNKW</sequence>
<feature type="domain" description="Nitroreductase" evidence="4">
    <location>
        <begin position="62"/>
        <end position="145"/>
    </location>
</feature>
<feature type="domain" description="Nitroreductase" evidence="4">
    <location>
        <begin position="4"/>
        <end position="57"/>
    </location>
</feature>